<dbReference type="InterPro" id="IPR001240">
    <property type="entry name" value="PRAI_dom"/>
</dbReference>
<accession>A0ABT9KGL6</accession>
<evidence type="ECO:0000256" key="1">
    <source>
        <dbReference type="ARBA" id="ARBA00001164"/>
    </source>
</evidence>
<dbReference type="InterPro" id="IPR013785">
    <property type="entry name" value="Aldolase_TIM"/>
</dbReference>
<protein>
    <recommendedName>
        <fullName evidence="15 16">Multifunctional fusion protein</fullName>
    </recommendedName>
    <domain>
        <recommendedName>
            <fullName evidence="15">Indole-3-glycerol phosphate synthase</fullName>
            <shortName evidence="15">IGPS</shortName>
            <ecNumber evidence="15">4.1.1.48</ecNumber>
        </recommendedName>
    </domain>
    <domain>
        <recommendedName>
            <fullName evidence="16">N-(5'-phosphoribosyl)anthranilate isomerase</fullName>
            <shortName evidence="16">PRAI</shortName>
            <ecNumber evidence="16">5.3.1.24</ecNumber>
        </recommendedName>
    </domain>
</protein>
<comment type="catalytic activity">
    <reaction evidence="1 16">
        <text>N-(5-phospho-beta-D-ribosyl)anthranilate = 1-(2-carboxyphenylamino)-1-deoxy-D-ribulose 5-phosphate</text>
        <dbReference type="Rhea" id="RHEA:21540"/>
        <dbReference type="ChEBI" id="CHEBI:18277"/>
        <dbReference type="ChEBI" id="CHEBI:58613"/>
        <dbReference type="EC" id="5.3.1.24"/>
    </reaction>
</comment>
<evidence type="ECO:0000256" key="10">
    <source>
        <dbReference type="ARBA" id="ARBA00023141"/>
    </source>
</evidence>
<keyword evidence="12 15" id="KW-0456">Lyase</keyword>
<keyword evidence="7 15" id="KW-0028">Amino-acid biosynthesis</keyword>
<dbReference type="HAMAP" id="MF_00135">
    <property type="entry name" value="PRAI"/>
    <property type="match status" value="1"/>
</dbReference>
<evidence type="ECO:0000256" key="13">
    <source>
        <dbReference type="ARBA" id="ARBA00023268"/>
    </source>
</evidence>
<dbReference type="Proteomes" id="UP001224083">
    <property type="component" value="Unassembled WGS sequence"/>
</dbReference>
<evidence type="ECO:0000256" key="11">
    <source>
        <dbReference type="ARBA" id="ARBA00023235"/>
    </source>
</evidence>
<comment type="caution">
    <text evidence="19">The sequence shown here is derived from an EMBL/GenBank/DDBJ whole genome shotgun (WGS) entry which is preliminary data.</text>
</comment>
<evidence type="ECO:0000256" key="15">
    <source>
        <dbReference type="HAMAP-Rule" id="MF_00134"/>
    </source>
</evidence>
<dbReference type="EMBL" id="JAQAHH010000009">
    <property type="protein sequence ID" value="MDP9501189.1"/>
    <property type="molecule type" value="Genomic_DNA"/>
</dbReference>
<keyword evidence="11 16" id="KW-0413">Isomerase</keyword>
<dbReference type="Gene3D" id="3.20.20.70">
    <property type="entry name" value="Aldolase class I"/>
    <property type="match status" value="2"/>
</dbReference>
<dbReference type="PANTHER" id="PTHR22854:SF2">
    <property type="entry name" value="INDOLE-3-GLYCEROL-PHOSPHATE SYNTHASE"/>
    <property type="match status" value="1"/>
</dbReference>
<comment type="pathway">
    <text evidence="4 15">Amino-acid biosynthesis; L-tryptophan biosynthesis; L-tryptophan from chorismate: step 4/5.</text>
</comment>
<organism evidence="19 20">
    <name type="scientific">Bisgaard Taxon 45</name>
    <dbReference type="NCBI Taxonomy" id="304289"/>
    <lineage>
        <taxon>Bacteria</taxon>
        <taxon>Pseudomonadati</taxon>
        <taxon>Pseudomonadota</taxon>
        <taxon>Gammaproteobacteria</taxon>
        <taxon>Pasteurellales</taxon>
        <taxon>Pasteurellaceae</taxon>
    </lineage>
</organism>
<dbReference type="Pfam" id="PF00218">
    <property type="entry name" value="IGPS"/>
    <property type="match status" value="1"/>
</dbReference>
<comment type="similarity">
    <text evidence="6">In the C-terminal section; belongs to the TrpF family.</text>
</comment>
<keyword evidence="13" id="KW-0511">Multifunctional enzyme</keyword>
<feature type="domain" description="Indole-3-glycerol phosphate synthase" evidence="17">
    <location>
        <begin position="9"/>
        <end position="263"/>
    </location>
</feature>
<evidence type="ECO:0000256" key="2">
    <source>
        <dbReference type="ARBA" id="ARBA00001633"/>
    </source>
</evidence>
<dbReference type="CDD" id="cd00405">
    <property type="entry name" value="PRAI"/>
    <property type="match status" value="1"/>
</dbReference>
<comment type="similarity">
    <text evidence="15">Belongs to the TrpC family.</text>
</comment>
<dbReference type="EC" id="4.1.1.48" evidence="15"/>
<evidence type="ECO:0000259" key="18">
    <source>
        <dbReference type="Pfam" id="PF00697"/>
    </source>
</evidence>
<dbReference type="InterPro" id="IPR001468">
    <property type="entry name" value="Indole-3-GlycerolPSynthase_CS"/>
</dbReference>
<evidence type="ECO:0000313" key="20">
    <source>
        <dbReference type="Proteomes" id="UP001224083"/>
    </source>
</evidence>
<comment type="pathway">
    <text evidence="3 16">Amino-acid biosynthesis; L-tryptophan biosynthesis; L-tryptophan from chorismate: step 3/5.</text>
</comment>
<comment type="similarity">
    <text evidence="16">Belongs to the TrpF family.</text>
</comment>
<evidence type="ECO:0000256" key="9">
    <source>
        <dbReference type="ARBA" id="ARBA00022822"/>
    </source>
</evidence>
<evidence type="ECO:0000256" key="3">
    <source>
        <dbReference type="ARBA" id="ARBA00004664"/>
    </source>
</evidence>
<dbReference type="PROSITE" id="PS00614">
    <property type="entry name" value="IGPS"/>
    <property type="match status" value="1"/>
</dbReference>
<dbReference type="Pfam" id="PF00697">
    <property type="entry name" value="PRAI"/>
    <property type="match status" value="1"/>
</dbReference>
<dbReference type="EC" id="5.3.1.24" evidence="16"/>
<name>A0ABT9KGL6_9PAST</name>
<evidence type="ECO:0000256" key="12">
    <source>
        <dbReference type="ARBA" id="ARBA00023239"/>
    </source>
</evidence>
<evidence type="ECO:0000256" key="7">
    <source>
        <dbReference type="ARBA" id="ARBA00022605"/>
    </source>
</evidence>
<evidence type="ECO:0000313" key="19">
    <source>
        <dbReference type="EMBL" id="MDP9501189.1"/>
    </source>
</evidence>
<dbReference type="CDD" id="cd00331">
    <property type="entry name" value="IGPS"/>
    <property type="match status" value="1"/>
</dbReference>
<keyword evidence="10 15" id="KW-0057">Aromatic amino acid biosynthesis</keyword>
<evidence type="ECO:0000256" key="14">
    <source>
        <dbReference type="ARBA" id="ARBA00025592"/>
    </source>
</evidence>
<evidence type="ECO:0000256" key="16">
    <source>
        <dbReference type="HAMAP-Rule" id="MF_00135"/>
    </source>
</evidence>
<dbReference type="NCBIfam" id="NF006945">
    <property type="entry name" value="PRK09427.1"/>
    <property type="match status" value="1"/>
</dbReference>
<feature type="domain" description="N-(5'phosphoribosyl) anthranilate isomerase (PRAI)" evidence="18">
    <location>
        <begin position="268"/>
        <end position="464"/>
    </location>
</feature>
<sequence>MTQPLPSILQKIIQDKEIWIAEKQTQLPLSTFQHQIMPSDRDFYQAIQQSTTAQPVYILECKKASPSKGLIRSNFDLAEIADVYKHYATAISVLTDEKYFQGAFANIAEVRQRVTQPILCKDFILSEYQVYLARYAQADAILLMLSILNDERYMQLATLAHQLGMGILTETSNETEFARALALNAKVIGINNRNLHDLSVDVQRVVNITQHYADKMPTGTKIISESGIYQHSQIRELRHVADGFLIGSSLMLHTDLNQAVRSLIFGENKVCGLTRKQDVSMAYQQGALYGGLIFAPNSKRCISLRQAQELVTQAPLRFVGVFQNQAIAFICQIASQLSLHAVQLHGNESRDFIYQLREQLPPECEIWQAVCIDLTIASPIQLVEHEHVDRYVFDSKTNTQQGGTGQAFNWQTIPAQFKQKSMLAGGITPNNIKQALAQGCLGLDLNSGIEAFPGVKSEEKVVAAFAQLR</sequence>
<proteinExistence type="inferred from homology"/>
<evidence type="ECO:0000256" key="8">
    <source>
        <dbReference type="ARBA" id="ARBA00022793"/>
    </source>
</evidence>
<dbReference type="GO" id="GO:0004425">
    <property type="term" value="F:indole-3-glycerol-phosphate synthase activity"/>
    <property type="evidence" value="ECO:0007669"/>
    <property type="project" value="UniProtKB-EC"/>
</dbReference>
<keyword evidence="20" id="KW-1185">Reference proteome</keyword>
<dbReference type="HAMAP" id="MF_00134_B">
    <property type="entry name" value="IGPS_B"/>
    <property type="match status" value="1"/>
</dbReference>
<comment type="catalytic activity">
    <reaction evidence="2 15">
        <text>1-(2-carboxyphenylamino)-1-deoxy-D-ribulose 5-phosphate + H(+) = (1S,2R)-1-C-(indol-3-yl)glycerol 3-phosphate + CO2 + H2O</text>
        <dbReference type="Rhea" id="RHEA:23476"/>
        <dbReference type="ChEBI" id="CHEBI:15377"/>
        <dbReference type="ChEBI" id="CHEBI:15378"/>
        <dbReference type="ChEBI" id="CHEBI:16526"/>
        <dbReference type="ChEBI" id="CHEBI:58613"/>
        <dbReference type="ChEBI" id="CHEBI:58866"/>
        <dbReference type="EC" id="4.1.1.48"/>
    </reaction>
</comment>
<dbReference type="PANTHER" id="PTHR22854">
    <property type="entry name" value="TRYPTOPHAN BIOSYNTHESIS PROTEIN"/>
    <property type="match status" value="1"/>
</dbReference>
<dbReference type="InterPro" id="IPR013798">
    <property type="entry name" value="Indole-3-glycerol_P_synth_dom"/>
</dbReference>
<evidence type="ECO:0000256" key="6">
    <source>
        <dbReference type="ARBA" id="ARBA00009847"/>
    </source>
</evidence>
<dbReference type="InterPro" id="IPR011060">
    <property type="entry name" value="RibuloseP-bd_barrel"/>
</dbReference>
<comment type="function">
    <text evidence="14">Bifunctional enzyme that catalyzes two sequential steps of tryptophan biosynthetic pathway. The first reaction is catalyzed by the isomerase, coded by the TrpF domain; the second reaction is catalyzed by the synthase, coded by the TrpC domain.</text>
</comment>
<evidence type="ECO:0000259" key="17">
    <source>
        <dbReference type="Pfam" id="PF00218"/>
    </source>
</evidence>
<gene>
    <name evidence="19" type="primary">trpCF</name>
    <name evidence="15" type="synonym">trpC</name>
    <name evidence="16" type="synonym">trpF</name>
    <name evidence="19" type="ORF">O7M46_09495</name>
</gene>
<dbReference type="GO" id="GO:0004640">
    <property type="term" value="F:phosphoribosylanthranilate isomerase activity"/>
    <property type="evidence" value="ECO:0007669"/>
    <property type="project" value="UniProtKB-EC"/>
</dbReference>
<keyword evidence="9 15" id="KW-0822">Tryptophan biosynthesis</keyword>
<evidence type="ECO:0000256" key="5">
    <source>
        <dbReference type="ARBA" id="ARBA00007902"/>
    </source>
</evidence>
<dbReference type="InterPro" id="IPR045186">
    <property type="entry name" value="Indole-3-glycerol_P_synth"/>
</dbReference>
<keyword evidence="8 15" id="KW-0210">Decarboxylase</keyword>
<dbReference type="SUPFAM" id="SSF51366">
    <property type="entry name" value="Ribulose-phoshate binding barrel"/>
    <property type="match status" value="2"/>
</dbReference>
<comment type="similarity">
    <text evidence="5">In the N-terminal section; belongs to the TrpC family.</text>
</comment>
<reference evidence="19 20" key="1">
    <citation type="submission" date="2022-12" db="EMBL/GenBank/DDBJ databases">
        <title>Genome sequence of Pasteurellaceae Bisgaard Taxon 45.</title>
        <authorList>
            <person name="Foggin C."/>
            <person name="Rosen L.E."/>
            <person name="Henton M."/>
            <person name="Buys A."/>
            <person name="Floyd T."/>
            <person name="Turner A.D."/>
            <person name="Tarbin J."/>
            <person name="Lloyd A.S."/>
            <person name="Chaitezvi C."/>
            <person name="Ellis R.J."/>
            <person name="Roberts H.C."/>
            <person name="Dastjerdi A."/>
            <person name="Nunez A."/>
            <person name="Van Vliet A.H."/>
            <person name="Steinbach F."/>
        </authorList>
    </citation>
    <scope>NUCLEOTIDE SEQUENCE [LARGE SCALE GENOMIC DNA]</scope>
    <source>
        <strain evidence="19 20">VF20HR</strain>
    </source>
</reference>
<evidence type="ECO:0000256" key="4">
    <source>
        <dbReference type="ARBA" id="ARBA00004696"/>
    </source>
</evidence>